<name>Q6BE43_9VIRU</name>
<evidence type="ECO:0000256" key="1">
    <source>
        <dbReference type="ARBA" id="ARBA00022484"/>
    </source>
</evidence>
<organism evidence="4">
    <name type="scientific">Helicobasidium mompa partitivirus V1-1</name>
    <dbReference type="NCBI Taxonomy" id="233049"/>
    <lineage>
        <taxon>Viruses</taxon>
        <taxon>Riboviria</taxon>
        <taxon>Orthornavirae</taxon>
        <taxon>Pisuviricota</taxon>
        <taxon>Duplopiviricetes</taxon>
        <taxon>Durnavirales</taxon>
        <taxon>Partitiviridae</taxon>
        <taxon>Alphapartitivirus</taxon>
        <taxon>Alphapartitivirus helicobasidii</taxon>
        <taxon>Helicobasidium mompa partitivirus V70</taxon>
    </lineage>
</organism>
<protein>
    <submittedName>
        <fullName evidence="4">RNA-dependent RNA polymerase</fullName>
    </submittedName>
</protein>
<evidence type="ECO:0000256" key="3">
    <source>
        <dbReference type="ARBA" id="ARBA00022695"/>
    </source>
</evidence>
<dbReference type="InterPro" id="IPR043502">
    <property type="entry name" value="DNA/RNA_pol_sf"/>
</dbReference>
<evidence type="ECO:0000313" key="4">
    <source>
        <dbReference type="EMBL" id="BAD32677.1"/>
    </source>
</evidence>
<reference evidence="4" key="1">
    <citation type="journal article" date="2004" name="Mycol. Res.">
        <title>Characterization of double-stranded RNA elements in the violet root rot fungus Helicobasidium mompa.</title>
        <authorList>
            <person name="Osaki H."/>
            <person name="Nomura K."/>
            <person name="Matsumoto N."/>
            <person name="Ohtsu Y."/>
        </authorList>
    </citation>
    <scope>NUCLEOTIDE SEQUENCE</scope>
</reference>
<keyword evidence="1 4" id="KW-0696">RNA-directed RNA polymerase</keyword>
<dbReference type="GO" id="GO:0003968">
    <property type="term" value="F:RNA-directed RNA polymerase activity"/>
    <property type="evidence" value="ECO:0007669"/>
    <property type="project" value="UniProtKB-KW"/>
</dbReference>
<dbReference type="EMBL" id="AB110979">
    <property type="protein sequence ID" value="BAD32677.1"/>
    <property type="molecule type" value="Genomic_RNA"/>
</dbReference>
<keyword evidence="2" id="KW-0808">Transferase</keyword>
<evidence type="ECO:0000256" key="2">
    <source>
        <dbReference type="ARBA" id="ARBA00022679"/>
    </source>
</evidence>
<proteinExistence type="predicted"/>
<dbReference type="SUPFAM" id="SSF56672">
    <property type="entry name" value="DNA/RNA polymerases"/>
    <property type="match status" value="1"/>
</dbReference>
<sequence>MFNTVRNYLAEKTNNLLLQMQAFQRSQSHPDDPDLLVNDSDLRRHEQSFRDHPTELRRVKEYQQNYDQIVSSLDQKNALKDQHFEFFSPSDPTSFPADRLPAPGIQILPLRYHSTNPVIATNLVPETGFPLHPLIHYLVYRKYPRYIPYVEKYVRPLGTTDATFSDFNREQVKIAPLDPERKRTVLTLCKHFLACVPYLPIHFVDFMYAKLPLHTGTGYFNRFSYDAQAHASFAHPEQYHDRHTSKGYYINTTMQYARTIVHRLKQFALPFNPKDFDSSSIFSRMRFFFLTRPTMLFTRNHISDRDGNLKQRPVYAVDDLFLILEVMLTFPLLVMARLPECCIMYGLETIRGSNHWIDSTAKRFRSYFTIDWSQYDQRLPRCITDLYYTDFLESLIIINFGYQPTADYADYPDLTPDMMFTRMTNLLHFLHTWYNNMVYVTADGFAYIRKFCGVPSGLFNTQYLDSFGNLYLIIDGMLEFGISIDEITSVLLLIMGDDNSGFTHWELLRLTHFLDFFENYALVRYNMVLSKSKSVITRFRNRIETLSYSANFGMPTRPLGKLVAQLCYPEHGVIDKYMSSRAIGIAYAAAGMDPSFHRFCEDVYLTFLPYAAPIDSSSLERIIKHLPGQFKMLDAYTDHVNLESFPSIHEVRLKYSKWQGPLDLDSKWNPAHFTSPPNLPPQGFFTIEDWRTLHNIPRPPVTDYFP</sequence>
<keyword evidence="3" id="KW-0548">Nucleotidyltransferase</keyword>
<gene>
    <name evidence="4" type="primary">RDRP</name>
</gene>
<accession>Q6BE43</accession>